<name>B1WV07_CROS5</name>
<reference evidence="1 2" key="1">
    <citation type="journal article" date="2008" name="Proc. Natl. Acad. Sci. U.S.A.">
        <title>The genome of Cyanothece 51142, a unicellular diazotrophic cyanobacterium important in the marine nitrogen cycle.</title>
        <authorList>
            <person name="Welsh E.A."/>
            <person name="Liberton M."/>
            <person name="Stoeckel J."/>
            <person name="Loh T."/>
            <person name="Elvitigala T."/>
            <person name="Wang C."/>
            <person name="Wollam A."/>
            <person name="Fulton R.S."/>
            <person name="Clifton S.W."/>
            <person name="Jacobs J.M."/>
            <person name="Aurora R."/>
            <person name="Ghosh B.K."/>
            <person name="Sherman L.A."/>
            <person name="Smith R.D."/>
            <person name="Wilson R.K."/>
            <person name="Pakrasi H.B."/>
        </authorList>
    </citation>
    <scope>NUCLEOTIDE SEQUENCE [LARGE SCALE GENOMIC DNA]</scope>
    <source>
        <strain evidence="2">ATCC 51142 / BH68</strain>
    </source>
</reference>
<organism evidence="1 2">
    <name type="scientific">Crocosphaera subtropica (strain ATCC 51142 / BH68)</name>
    <name type="common">Cyanothece sp. (strain ATCC 51142)</name>
    <dbReference type="NCBI Taxonomy" id="43989"/>
    <lineage>
        <taxon>Bacteria</taxon>
        <taxon>Bacillati</taxon>
        <taxon>Cyanobacteriota</taxon>
        <taxon>Cyanophyceae</taxon>
        <taxon>Oscillatoriophycideae</taxon>
        <taxon>Chroococcales</taxon>
        <taxon>Aphanothecaceae</taxon>
        <taxon>Crocosphaera</taxon>
        <taxon>Crocosphaera subtropica</taxon>
    </lineage>
</organism>
<dbReference type="EMBL" id="CP000806">
    <property type="protein sequence ID" value="ACB52204.1"/>
    <property type="molecule type" value="Genomic_DNA"/>
</dbReference>
<proteinExistence type="predicted"/>
<dbReference type="eggNOG" id="COG4113">
    <property type="taxonomic scope" value="Bacteria"/>
</dbReference>
<dbReference type="AlphaFoldDB" id="B1WV07"/>
<evidence type="ECO:0000313" key="1">
    <source>
        <dbReference type="EMBL" id="ACB52204.1"/>
    </source>
</evidence>
<sequence>MKLNFKFYDALHLAFAEVAEADIFLTTDDRLFRRAKQHSSIIKIPVDNPVSWLINLLQLQGDSNEIK</sequence>
<dbReference type="KEGG" id="cyt:cce_2856"/>
<evidence type="ECO:0000313" key="2">
    <source>
        <dbReference type="Proteomes" id="UP000001203"/>
    </source>
</evidence>
<dbReference type="InterPro" id="IPR029060">
    <property type="entry name" value="PIN-like_dom_sf"/>
</dbReference>
<protein>
    <recommendedName>
        <fullName evidence="3">PIN domain-containing protein</fullName>
    </recommendedName>
</protein>
<gene>
    <name evidence="1" type="ordered locus">cce_2856</name>
</gene>
<dbReference type="SUPFAM" id="SSF88723">
    <property type="entry name" value="PIN domain-like"/>
    <property type="match status" value="1"/>
</dbReference>
<dbReference type="RefSeq" id="WP_009547320.1">
    <property type="nucleotide sequence ID" value="NC_010546.1"/>
</dbReference>
<dbReference type="HOGENOM" id="CLU_198111_0_0_3"/>
<dbReference type="Proteomes" id="UP000001203">
    <property type="component" value="Chromosome circular"/>
</dbReference>
<keyword evidence="2" id="KW-1185">Reference proteome</keyword>
<dbReference type="Gene3D" id="3.40.50.1010">
    <property type="entry name" value="5'-nuclease"/>
    <property type="match status" value="1"/>
</dbReference>
<accession>B1WV07</accession>
<dbReference type="STRING" id="43989.cce_2856"/>
<evidence type="ECO:0008006" key="3">
    <source>
        <dbReference type="Google" id="ProtNLM"/>
    </source>
</evidence>